<reference evidence="2 3" key="1">
    <citation type="submission" date="2019-05" db="EMBL/GenBank/DDBJ databases">
        <title>The Complete Genome Sequence of the n-alkane-degrading Desulfoglaeba alkanexedens ALDC reveals multiple alkylsuccinate synthase gene clusters.</title>
        <authorList>
            <person name="Callaghan A.V."/>
            <person name="Davidova I.A."/>
            <person name="Duncan K.E."/>
            <person name="Morris B."/>
            <person name="McInerney M.J."/>
        </authorList>
    </citation>
    <scope>NUCLEOTIDE SEQUENCE [LARGE SCALE GENOMIC DNA]</scope>
    <source>
        <strain evidence="2 3">ALDC</strain>
    </source>
</reference>
<dbReference type="AlphaFoldDB" id="A0A4P8L1S0"/>
<protein>
    <submittedName>
        <fullName evidence="2">Uncharacterized protein</fullName>
    </submittedName>
</protein>
<evidence type="ECO:0000313" key="2">
    <source>
        <dbReference type="EMBL" id="QCQ21739.1"/>
    </source>
</evidence>
<evidence type="ECO:0000256" key="1">
    <source>
        <dbReference type="SAM" id="MobiDB-lite"/>
    </source>
</evidence>
<dbReference type="KEGG" id="dax:FDQ92_05825"/>
<accession>A0A4P8L1S0</accession>
<organism evidence="2 3">
    <name type="scientific">Desulfoglaeba alkanexedens ALDC</name>
    <dbReference type="NCBI Taxonomy" id="980445"/>
    <lineage>
        <taxon>Bacteria</taxon>
        <taxon>Pseudomonadati</taxon>
        <taxon>Thermodesulfobacteriota</taxon>
        <taxon>Syntrophobacteria</taxon>
        <taxon>Syntrophobacterales</taxon>
        <taxon>Syntrophobacteraceae</taxon>
        <taxon>Desulfoglaeba</taxon>
    </lineage>
</organism>
<proteinExistence type="predicted"/>
<reference evidence="2 3" key="2">
    <citation type="submission" date="2019-05" db="EMBL/GenBank/DDBJ databases">
        <authorList>
            <person name="Suflita J.M."/>
            <person name="Marks C.R."/>
        </authorList>
    </citation>
    <scope>NUCLEOTIDE SEQUENCE [LARGE SCALE GENOMIC DNA]</scope>
    <source>
        <strain evidence="2 3">ALDC</strain>
    </source>
</reference>
<keyword evidence="3" id="KW-1185">Reference proteome</keyword>
<name>A0A4P8L1S0_9BACT</name>
<dbReference type="Proteomes" id="UP000298602">
    <property type="component" value="Chromosome"/>
</dbReference>
<dbReference type="RefSeq" id="WP_137423708.1">
    <property type="nucleotide sequence ID" value="NZ_CP040098.1"/>
</dbReference>
<dbReference type="EMBL" id="CP040098">
    <property type="protein sequence ID" value="QCQ21739.1"/>
    <property type="molecule type" value="Genomic_DNA"/>
</dbReference>
<evidence type="ECO:0000313" key="3">
    <source>
        <dbReference type="Proteomes" id="UP000298602"/>
    </source>
</evidence>
<gene>
    <name evidence="2" type="ORF">FDQ92_05825</name>
</gene>
<feature type="region of interest" description="Disordered" evidence="1">
    <location>
        <begin position="1"/>
        <end position="22"/>
    </location>
</feature>
<sequence length="67" mass="7619">MLKISRLEPGGPWSTVPDDGTKKKRVAQALRLQQTDDAVSSMIALRCLAVHRFCRRRLRRMRSAAVL</sequence>